<sequence>MASYASRVKKDITRWVEGGLITSAVAEQLALDIEGRDRNALNFGSILAVLAALLFGAAILIFVAANWEGIPRLARVGMLFAFILAAYMGGAWFKLRDHPAIGEACWIVGAAAFGGTIALIGQMYHMSGDEAAALLVWMVGTGLAAAALRSSMLTVFGVGIAIAWLFVSDFDLFGAHTLPHIFLLFLVAFWALSYWTRSQPARHVILLTLLFYGVVWALEGDVFAPAMVIAMVSVALLALSLLMPERTDRLVQLGGYLPLHGLIGFMTGISVIQIDRIDDGGFVLAAISALTVIAATLVLGGRESRALRWLAYLGFAIELAIVYLVMVGSMVGTAGFFLVAALILALLAFVIIRIEKRMKPSMQGAA</sequence>
<gene>
    <name evidence="3" type="ORF">ICI42_17930</name>
</gene>
<feature type="transmembrane region" description="Helical" evidence="1">
    <location>
        <begin position="131"/>
        <end position="148"/>
    </location>
</feature>
<dbReference type="Proteomes" id="UP000643405">
    <property type="component" value="Unassembled WGS sequence"/>
</dbReference>
<keyword evidence="1" id="KW-1133">Transmembrane helix</keyword>
<keyword evidence="1" id="KW-0812">Transmembrane</keyword>
<dbReference type="RefSeq" id="WP_188165981.1">
    <property type="nucleotide sequence ID" value="NZ_JACVVX010000006.1"/>
</dbReference>
<evidence type="ECO:0000313" key="3">
    <source>
        <dbReference type="EMBL" id="MBD0416537.1"/>
    </source>
</evidence>
<dbReference type="EMBL" id="JACVVX010000006">
    <property type="protein sequence ID" value="MBD0416537.1"/>
    <property type="molecule type" value="Genomic_DNA"/>
</dbReference>
<dbReference type="InterPro" id="IPR018677">
    <property type="entry name" value="DUF2157"/>
</dbReference>
<organism evidence="3 4">
    <name type="scientific">Oryzicola mucosus</name>
    <dbReference type="NCBI Taxonomy" id="2767425"/>
    <lineage>
        <taxon>Bacteria</taxon>
        <taxon>Pseudomonadati</taxon>
        <taxon>Pseudomonadota</taxon>
        <taxon>Alphaproteobacteria</taxon>
        <taxon>Hyphomicrobiales</taxon>
        <taxon>Phyllobacteriaceae</taxon>
        <taxon>Oryzicola</taxon>
    </lineage>
</organism>
<comment type="caution">
    <text evidence="3">The sequence shown here is derived from an EMBL/GenBank/DDBJ whole genome shotgun (WGS) entry which is preliminary data.</text>
</comment>
<dbReference type="Pfam" id="PF09925">
    <property type="entry name" value="DUF2157"/>
    <property type="match status" value="1"/>
</dbReference>
<proteinExistence type="predicted"/>
<name>A0A8J6PYI0_9HYPH</name>
<evidence type="ECO:0000259" key="2">
    <source>
        <dbReference type="Pfam" id="PF09925"/>
    </source>
</evidence>
<accession>A0A8J6PYI0</accession>
<evidence type="ECO:0000256" key="1">
    <source>
        <dbReference type="SAM" id="Phobius"/>
    </source>
</evidence>
<keyword evidence="1" id="KW-0472">Membrane</keyword>
<feature type="transmembrane region" description="Helical" evidence="1">
    <location>
        <begin position="203"/>
        <end position="218"/>
    </location>
</feature>
<reference evidence="3" key="1">
    <citation type="submission" date="2020-09" db="EMBL/GenBank/DDBJ databases">
        <title>Genome seq and assembly of Tianweitania sp.</title>
        <authorList>
            <person name="Chhetri G."/>
        </authorList>
    </citation>
    <scope>NUCLEOTIDE SEQUENCE</scope>
    <source>
        <strain evidence="3">Rool2</strain>
    </source>
</reference>
<protein>
    <submittedName>
        <fullName evidence="3">DUF2157 domain-containing protein</fullName>
    </submittedName>
</protein>
<feature type="transmembrane region" description="Helical" evidence="1">
    <location>
        <begin position="332"/>
        <end position="352"/>
    </location>
</feature>
<feature type="transmembrane region" description="Helical" evidence="1">
    <location>
        <begin position="255"/>
        <end position="274"/>
    </location>
</feature>
<feature type="transmembrane region" description="Helical" evidence="1">
    <location>
        <begin position="105"/>
        <end position="125"/>
    </location>
</feature>
<feature type="transmembrane region" description="Helical" evidence="1">
    <location>
        <begin position="280"/>
        <end position="299"/>
    </location>
</feature>
<feature type="transmembrane region" description="Helical" evidence="1">
    <location>
        <begin position="73"/>
        <end position="93"/>
    </location>
</feature>
<feature type="transmembrane region" description="Helical" evidence="1">
    <location>
        <begin position="155"/>
        <end position="173"/>
    </location>
</feature>
<keyword evidence="4" id="KW-1185">Reference proteome</keyword>
<dbReference type="AlphaFoldDB" id="A0A8J6PYI0"/>
<feature type="domain" description="DUF2157" evidence="2">
    <location>
        <begin position="14"/>
        <end position="153"/>
    </location>
</feature>
<feature type="transmembrane region" description="Helical" evidence="1">
    <location>
        <begin position="46"/>
        <end position="67"/>
    </location>
</feature>
<feature type="transmembrane region" description="Helical" evidence="1">
    <location>
        <begin position="224"/>
        <end position="243"/>
    </location>
</feature>
<evidence type="ECO:0000313" key="4">
    <source>
        <dbReference type="Proteomes" id="UP000643405"/>
    </source>
</evidence>
<feature type="transmembrane region" description="Helical" evidence="1">
    <location>
        <begin position="179"/>
        <end position="196"/>
    </location>
</feature>
<feature type="transmembrane region" description="Helical" evidence="1">
    <location>
        <begin position="306"/>
        <end position="326"/>
    </location>
</feature>